<reference evidence="1 2" key="1">
    <citation type="submission" date="2018-06" db="EMBL/GenBank/DDBJ databases">
        <title>Comparative genomics of Bradyrhizobium nodulating Arachidis hypogaea.</title>
        <authorList>
            <person name="Li Y."/>
        </authorList>
    </citation>
    <scope>NUCLEOTIDE SEQUENCE [LARGE SCALE GENOMIC DNA]</scope>
    <source>
        <strain evidence="1 2">CCBAU 051107</strain>
    </source>
</reference>
<evidence type="ECO:0000313" key="1">
    <source>
        <dbReference type="EMBL" id="QOZ71745.1"/>
    </source>
</evidence>
<proteinExistence type="predicted"/>
<dbReference type="EMBL" id="CP030050">
    <property type="protein sequence ID" value="QOZ71745.1"/>
    <property type="molecule type" value="Genomic_DNA"/>
</dbReference>
<dbReference type="RefSeq" id="WP_027564118.1">
    <property type="nucleotide sequence ID" value="NZ_AXAD01000022.1"/>
</dbReference>
<sequence length="79" mass="8664">MISEQQRQRLLDLPASLPAWRAARLLDSVATRLIVSVDLAADRNEPASLKDSGWLNPVVSSPLRAIEVLHSAMFAIPAF</sequence>
<dbReference type="KEGG" id="barh:WN72_39730"/>
<dbReference type="AlphaFoldDB" id="A0AAE7NY72"/>
<accession>A0AAE7NY72</accession>
<name>A0AAE7NY72_9BRAD</name>
<dbReference type="Proteomes" id="UP000594015">
    <property type="component" value="Chromosome"/>
</dbReference>
<protein>
    <submittedName>
        <fullName evidence="1">Uncharacterized protein</fullName>
    </submittedName>
</protein>
<evidence type="ECO:0000313" key="2">
    <source>
        <dbReference type="Proteomes" id="UP000594015"/>
    </source>
</evidence>
<organism evidence="1 2">
    <name type="scientific">Bradyrhizobium arachidis</name>
    <dbReference type="NCBI Taxonomy" id="858423"/>
    <lineage>
        <taxon>Bacteria</taxon>
        <taxon>Pseudomonadati</taxon>
        <taxon>Pseudomonadota</taxon>
        <taxon>Alphaproteobacteria</taxon>
        <taxon>Hyphomicrobiales</taxon>
        <taxon>Nitrobacteraceae</taxon>
        <taxon>Bradyrhizobium</taxon>
    </lineage>
</organism>
<gene>
    <name evidence="1" type="ORF">WN72_39730</name>
</gene>